<feature type="compositionally biased region" description="Basic and acidic residues" evidence="2">
    <location>
        <begin position="778"/>
        <end position="790"/>
    </location>
</feature>
<gene>
    <name evidence="6" type="ORF">SSX86_009754</name>
</gene>
<dbReference type="InterPro" id="IPR003675">
    <property type="entry name" value="Rce1/LyrA-like_dom"/>
</dbReference>
<feature type="transmembrane region" description="Helical" evidence="3">
    <location>
        <begin position="1496"/>
        <end position="1522"/>
    </location>
</feature>
<dbReference type="Pfam" id="PF24930">
    <property type="entry name" value="DUF7750"/>
    <property type="match status" value="1"/>
</dbReference>
<feature type="region of interest" description="Disordered" evidence="2">
    <location>
        <begin position="897"/>
        <end position="987"/>
    </location>
</feature>
<dbReference type="Gene3D" id="3.40.50.1820">
    <property type="entry name" value="alpha/beta hydrolase"/>
    <property type="match status" value="1"/>
</dbReference>
<dbReference type="InterPro" id="IPR029058">
    <property type="entry name" value="AB_hydrolase_fold"/>
</dbReference>
<feature type="transmembrane region" description="Helical" evidence="3">
    <location>
        <begin position="1415"/>
        <end position="1437"/>
    </location>
</feature>
<feature type="compositionally biased region" description="Basic and acidic residues" evidence="2">
    <location>
        <begin position="927"/>
        <end position="953"/>
    </location>
</feature>
<dbReference type="PANTHER" id="PTHR10794:SF92">
    <property type="entry name" value="EMBRYOGENESIS-ASSOCIATED PROTEIN EMB8"/>
    <property type="match status" value="1"/>
</dbReference>
<feature type="compositionally biased region" description="Basic and acidic residues" evidence="2">
    <location>
        <begin position="801"/>
        <end position="812"/>
    </location>
</feature>
<feature type="region of interest" description="Disordered" evidence="2">
    <location>
        <begin position="1306"/>
        <end position="1331"/>
    </location>
</feature>
<comment type="similarity">
    <text evidence="1">Belongs to the AB hydrolase superfamily. AB hydrolase 4 family.</text>
</comment>
<keyword evidence="7" id="KW-1185">Reference proteome</keyword>
<feature type="compositionally biased region" description="Basic and acidic residues" evidence="2">
    <location>
        <begin position="835"/>
        <end position="849"/>
    </location>
</feature>
<feature type="transmembrane region" description="Helical" evidence="3">
    <location>
        <begin position="1449"/>
        <end position="1470"/>
    </location>
</feature>
<evidence type="ECO:0000256" key="1">
    <source>
        <dbReference type="ARBA" id="ARBA00010884"/>
    </source>
</evidence>
<feature type="region of interest" description="Disordered" evidence="2">
    <location>
        <begin position="628"/>
        <end position="862"/>
    </location>
</feature>
<proteinExistence type="inferred from homology"/>
<dbReference type="Pfam" id="PF02517">
    <property type="entry name" value="Rce1-like"/>
    <property type="match status" value="1"/>
</dbReference>
<reference evidence="6 7" key="1">
    <citation type="submission" date="2024-04" db="EMBL/GenBank/DDBJ databases">
        <title>The reference genome of an endangered Asteraceae, Deinandra increscens subsp. villosa, native to the Central Coast of California.</title>
        <authorList>
            <person name="Guilliams M."/>
            <person name="Hasenstab-Lehman K."/>
            <person name="Meyer R."/>
            <person name="Mcevoy S."/>
        </authorList>
    </citation>
    <scope>NUCLEOTIDE SEQUENCE [LARGE SCALE GENOMIC DNA]</scope>
    <source>
        <tissue evidence="6">Leaf</tissue>
    </source>
</reference>
<evidence type="ECO:0000313" key="6">
    <source>
        <dbReference type="EMBL" id="KAK9071186.1"/>
    </source>
</evidence>
<dbReference type="GO" id="GO:0004175">
    <property type="term" value="F:endopeptidase activity"/>
    <property type="evidence" value="ECO:0007669"/>
    <property type="project" value="UniProtKB-ARBA"/>
</dbReference>
<keyword evidence="3" id="KW-0472">Membrane</keyword>
<name>A0AAP0D9Q7_9ASTR</name>
<dbReference type="EMBL" id="JBCNJP010000011">
    <property type="protein sequence ID" value="KAK9071186.1"/>
    <property type="molecule type" value="Genomic_DNA"/>
</dbReference>
<accession>A0AAP0D9Q7</accession>
<feature type="compositionally biased region" description="Polar residues" evidence="2">
    <location>
        <begin position="763"/>
        <end position="773"/>
    </location>
</feature>
<feature type="compositionally biased region" description="Basic and acidic residues" evidence="2">
    <location>
        <begin position="749"/>
        <end position="761"/>
    </location>
</feature>
<feature type="domain" description="DUF7750" evidence="5">
    <location>
        <begin position="557"/>
        <end position="621"/>
    </location>
</feature>
<feature type="region of interest" description="Disordered" evidence="2">
    <location>
        <begin position="1"/>
        <end position="20"/>
    </location>
</feature>
<evidence type="ECO:0000259" key="4">
    <source>
        <dbReference type="Pfam" id="PF02517"/>
    </source>
</evidence>
<feature type="domain" description="CAAX prenyl protease 2/Lysostaphin resistance protein A-like" evidence="4">
    <location>
        <begin position="1548"/>
        <end position="1630"/>
    </location>
</feature>
<sequence>MSLKKNSLLGTGSELRLPPPLTVTRSGFHRPLRRRATRPHVLTRRISSQLASSPSDANLFHTVFSQLSSLTPALGFTTALAVLYKFNSRSDESDESSGDWTLCASPTPFNRFVKLRCASLLEDSDSDSDSDSNEKLVEEDGIAVSFDSGRIPQIRVDEYNNSHVSGEQRVLYQRKCINTDDGGVVSLDWPANLELSLEHGLDTTILIVPGTTDGSMDESVRSFVYECLARGCFPIVMNPRGCARSPITTPRLFTAADSDDICTAVQFINRARPWTTFMGVGFGYGASMLTKYLAEVGEETPLTAATCLDNPFDLDGASNHLYVDRNLTSGLIDMLQSNKELFLGRSKGFDVEKALQAKSLKEFEEAISMVSYGFDSIEEFYVSSSTRNVVGNVKIPILFIQNNAMPSFSIPHSLIAENPFTSMLICTFQSNDRGTTGTSDVSWCRHLVVEWLTAVELGLLKGRHPLLEESDVAISPSKKKASHASSRSNTFLDSNQVDENTTYLWKKMLKRSDEYVNSSSGLDLQMSIAKDKDTTNGTVTQTSDADLNEGEAEIERGKVLQATEVMMNMLDVSLPEALSEEQKLKVLAAVNQGETLMNALQGAVPEDVSGKLTTSVTAILENQKKNFTGLSRVPDGTSSLNTKMQEKSVGLSSVEKETNTSELNTSLTEEASNNHPSKNDTSKPTEASTSGNSDDGRSELTGHQGGEVSHSGTTSDHGQLGSDDSSKEKAAQLQDPDSSVMPDISTKVEQSEDHISDDFSKETAAQFQDSDTSVMPDVSKKTERSEDHISDQASLGLADGTHVEKDNQHNDASENSTDTSTPPRTEKTSASSTDMAKENSENQKKEESIAHPGPSSNSPSFSVSQAFDALTGMDDSTQLAVNSVFSVIEDVITQLEGNRDDESAVDNDNNTSTDFERESAAPPQQKGGDEKSSMPTEIKEMGNHPQKSKEMGHHQQITSISKERKNVAIKNPDDVQHSITRLPSSNSLYNYHDESRRSKLKNDKLRESDAMPALHLDYVPEEGKWKLLEQSGVHTNSVDDVPSLERTLPSDAESNNEIVEPTYLILDSEGDWDPIGEYEKNGQTKERLEIGDVTSIQLWQFVKGNVLKSLEVEVSRRIQATDMADIALVLEKELEDVANKISWAVVHDKQHVISWDGEKLVGLVSLQDEHILDAITSAVQDTRYLKELIPVGIVVGSSLASLRKIISINAADSVGSTEAVTDQISDSQEGYRLQADRMTADEMPLNKVNQNDNLYSEDEEEDVSSSLSRDTVMVGAVTAALGASALLVHQQNSYSDGLESFTTSSMSLNQKENGGNHQELEKLEEETSKSGDSIVTSLAEKAMSVAGPVMPTKEDGGVDQERLVALLADLGQRGGILRLVGKAALLWGGIRGAMSLTGKLISFLHLAERSLFQRILGFVFMVLVLWTPVVVPLLPTLVQNWTTNNSSQYAELACIIGLYSSIMLLIVLWGERIRGYEDPLGSYGLKLTSAREIKNLVYGLIGGAMLVFLIQYTNVLLGFVYLSWPTIPVSTDAVTMLKLFGKVLKFVGHGLLTTLAVALVEELLFRSWLSEEIAVDFGYNQGVILSGLAFSLSQWSLKAIPGIWLLSVGLAGVRQRCQGSLSLPIGLRAGIMASSFFLKEGGFLIYQQQKTTTYPLWVTGGGDPFQPFNSIVGLAVAFLWASILYPRNPQKAEEPNTLKENAIE</sequence>
<feature type="compositionally biased region" description="Polar residues" evidence="2">
    <location>
        <begin position="1306"/>
        <end position="1316"/>
    </location>
</feature>
<dbReference type="SUPFAM" id="SSF53474">
    <property type="entry name" value="alpha/beta-Hydrolases"/>
    <property type="match status" value="1"/>
</dbReference>
<dbReference type="Proteomes" id="UP001408789">
    <property type="component" value="Unassembled WGS sequence"/>
</dbReference>
<organism evidence="6 7">
    <name type="scientific">Deinandra increscens subsp. villosa</name>
    <dbReference type="NCBI Taxonomy" id="3103831"/>
    <lineage>
        <taxon>Eukaryota</taxon>
        <taxon>Viridiplantae</taxon>
        <taxon>Streptophyta</taxon>
        <taxon>Embryophyta</taxon>
        <taxon>Tracheophyta</taxon>
        <taxon>Spermatophyta</taxon>
        <taxon>Magnoliopsida</taxon>
        <taxon>eudicotyledons</taxon>
        <taxon>Gunneridae</taxon>
        <taxon>Pentapetalae</taxon>
        <taxon>asterids</taxon>
        <taxon>campanulids</taxon>
        <taxon>Asterales</taxon>
        <taxon>Asteraceae</taxon>
        <taxon>Asteroideae</taxon>
        <taxon>Heliantheae alliance</taxon>
        <taxon>Madieae</taxon>
        <taxon>Madiinae</taxon>
        <taxon>Deinandra</taxon>
    </lineage>
</organism>
<evidence type="ECO:0000259" key="5">
    <source>
        <dbReference type="Pfam" id="PF24930"/>
    </source>
</evidence>
<protein>
    <submittedName>
        <fullName evidence="6">Uncharacterized protein</fullName>
    </submittedName>
</protein>
<dbReference type="InterPro" id="IPR056652">
    <property type="entry name" value="DUF7750"/>
</dbReference>
<feature type="compositionally biased region" description="Low complexity" evidence="2">
    <location>
        <begin position="852"/>
        <end position="862"/>
    </location>
</feature>
<feature type="compositionally biased region" description="Polar residues" evidence="2">
    <location>
        <begin position="684"/>
        <end position="693"/>
    </location>
</feature>
<feature type="compositionally biased region" description="Polar residues" evidence="2">
    <location>
        <begin position="1"/>
        <end position="10"/>
    </location>
</feature>
<dbReference type="InterPro" id="IPR050960">
    <property type="entry name" value="AB_hydrolase_4_sf"/>
</dbReference>
<feature type="compositionally biased region" description="Polar residues" evidence="2">
    <location>
        <begin position="813"/>
        <end position="834"/>
    </location>
</feature>
<comment type="caution">
    <text evidence="6">The sequence shown here is derived from an EMBL/GenBank/DDBJ whole genome shotgun (WGS) entry which is preliminary data.</text>
</comment>
<evidence type="ECO:0000256" key="3">
    <source>
        <dbReference type="SAM" id="Phobius"/>
    </source>
</evidence>
<dbReference type="GO" id="GO:0080120">
    <property type="term" value="P:CAAX-box protein maturation"/>
    <property type="evidence" value="ECO:0007669"/>
    <property type="project" value="UniProtKB-ARBA"/>
</dbReference>
<dbReference type="GO" id="GO:0034338">
    <property type="term" value="F:short-chain carboxylesterase activity"/>
    <property type="evidence" value="ECO:0007669"/>
    <property type="project" value="TreeGrafter"/>
</dbReference>
<keyword evidence="3" id="KW-1133">Transmembrane helix</keyword>
<evidence type="ECO:0000313" key="7">
    <source>
        <dbReference type="Proteomes" id="UP001408789"/>
    </source>
</evidence>
<feature type="compositionally biased region" description="Basic and acidic residues" evidence="2">
    <location>
        <begin position="961"/>
        <end position="976"/>
    </location>
</feature>
<feature type="compositionally biased region" description="Polar residues" evidence="2">
    <location>
        <begin position="977"/>
        <end position="987"/>
    </location>
</feature>
<evidence type="ECO:0000256" key="2">
    <source>
        <dbReference type="SAM" id="MobiDB-lite"/>
    </source>
</evidence>
<dbReference type="PANTHER" id="PTHR10794">
    <property type="entry name" value="ABHYDROLASE DOMAIN-CONTAINING PROTEIN"/>
    <property type="match status" value="1"/>
</dbReference>
<dbReference type="GO" id="GO:0047372">
    <property type="term" value="F:monoacylglycerol lipase activity"/>
    <property type="evidence" value="ECO:0007669"/>
    <property type="project" value="TreeGrafter"/>
</dbReference>
<keyword evidence="3" id="KW-0812">Transmembrane</keyword>
<feature type="compositionally biased region" description="Basic and acidic residues" evidence="2">
    <location>
        <begin position="1318"/>
        <end position="1329"/>
    </location>
</feature>
<feature type="compositionally biased region" description="Polar residues" evidence="2">
    <location>
        <begin position="660"/>
        <end position="676"/>
    </location>
</feature>